<sequence>MSQVVHGRLSLALVMLRREPGSLVRRSDRLEAALTVGLVMLGIVLVPVAVWLGVRTDENQRALAQQQAHDLRQVTATTLEDAGGWRAGADLETASLGTVPATWDWRERTHRGDLTVPAGTPAGSPVEIWVDRSGARAAEPVTEAGAAISAVTVAVFGWVMVMLLAGAGVAIGTGMLNRRRDLQWTRQLERFLGDAPAH</sequence>
<dbReference type="PANTHER" id="PTHR42305">
    <property type="entry name" value="MEMBRANE PROTEIN RV1733C-RELATED"/>
    <property type="match status" value="1"/>
</dbReference>
<keyword evidence="1" id="KW-0812">Transmembrane</keyword>
<keyword evidence="3" id="KW-1185">Reference proteome</keyword>
<protein>
    <recommendedName>
        <fullName evidence="4">Transmembrane protein</fullName>
    </recommendedName>
</protein>
<accession>A0A1G6M589</accession>
<dbReference type="EMBL" id="FNAB01000001">
    <property type="protein sequence ID" value="SDC50126.1"/>
    <property type="molecule type" value="Genomic_DNA"/>
</dbReference>
<keyword evidence="1" id="KW-0472">Membrane</keyword>
<keyword evidence="1" id="KW-1133">Transmembrane helix</keyword>
<dbReference type="RefSeq" id="WP_072844370.1">
    <property type="nucleotide sequence ID" value="NZ_FNAB01000001.1"/>
</dbReference>
<dbReference type="InterPro" id="IPR039708">
    <property type="entry name" value="MT1774/Rv1733c-like"/>
</dbReference>
<name>A0A1G6M589_9NOCA</name>
<feature type="transmembrane region" description="Helical" evidence="1">
    <location>
        <begin position="32"/>
        <end position="54"/>
    </location>
</feature>
<proteinExistence type="predicted"/>
<evidence type="ECO:0000256" key="1">
    <source>
        <dbReference type="SAM" id="Phobius"/>
    </source>
</evidence>
<evidence type="ECO:0008006" key="4">
    <source>
        <dbReference type="Google" id="ProtNLM"/>
    </source>
</evidence>
<evidence type="ECO:0000313" key="2">
    <source>
        <dbReference type="EMBL" id="SDC50126.1"/>
    </source>
</evidence>
<dbReference type="Proteomes" id="UP000199417">
    <property type="component" value="Unassembled WGS sequence"/>
</dbReference>
<dbReference type="PANTHER" id="PTHR42305:SF1">
    <property type="entry name" value="MEMBRANE PROTEIN RV1733C-RELATED"/>
    <property type="match status" value="1"/>
</dbReference>
<organism evidence="2 3">
    <name type="scientific">Rhodococcus tukisamuensis</name>
    <dbReference type="NCBI Taxonomy" id="168276"/>
    <lineage>
        <taxon>Bacteria</taxon>
        <taxon>Bacillati</taxon>
        <taxon>Actinomycetota</taxon>
        <taxon>Actinomycetes</taxon>
        <taxon>Mycobacteriales</taxon>
        <taxon>Nocardiaceae</taxon>
        <taxon>Rhodococcus</taxon>
    </lineage>
</organism>
<reference evidence="2 3" key="1">
    <citation type="submission" date="2016-10" db="EMBL/GenBank/DDBJ databases">
        <authorList>
            <person name="de Groot N.N."/>
        </authorList>
    </citation>
    <scope>NUCLEOTIDE SEQUENCE [LARGE SCALE GENOMIC DNA]</scope>
    <source>
        <strain evidence="2 3">JCM 11308</strain>
    </source>
</reference>
<dbReference type="STRING" id="168276.SAMN05444580_10153"/>
<evidence type="ECO:0000313" key="3">
    <source>
        <dbReference type="Proteomes" id="UP000199417"/>
    </source>
</evidence>
<feature type="transmembrane region" description="Helical" evidence="1">
    <location>
        <begin position="155"/>
        <end position="176"/>
    </location>
</feature>
<gene>
    <name evidence="2" type="ORF">SAMN05444580_10153</name>
</gene>
<dbReference type="AlphaFoldDB" id="A0A1G6M589"/>